<accession>A0AAJ0HGA0</accession>
<feature type="transmembrane region" description="Helical" evidence="6">
    <location>
        <begin position="383"/>
        <end position="403"/>
    </location>
</feature>
<dbReference type="SUPFAM" id="SSF103473">
    <property type="entry name" value="MFS general substrate transporter"/>
    <property type="match status" value="1"/>
</dbReference>
<reference evidence="8" key="2">
    <citation type="submission" date="2023-06" db="EMBL/GenBank/DDBJ databases">
        <authorList>
            <consortium name="Lawrence Berkeley National Laboratory"/>
            <person name="Haridas S."/>
            <person name="Hensen N."/>
            <person name="Bonometti L."/>
            <person name="Westerberg I."/>
            <person name="Brannstrom I.O."/>
            <person name="Guillou S."/>
            <person name="Cros-Aarteil S."/>
            <person name="Calhoun S."/>
            <person name="Kuo A."/>
            <person name="Mondo S."/>
            <person name="Pangilinan J."/>
            <person name="Riley R."/>
            <person name="Labutti K."/>
            <person name="Andreopoulos B."/>
            <person name="Lipzen A."/>
            <person name="Chen C."/>
            <person name="Yanf M."/>
            <person name="Daum C."/>
            <person name="Ng V."/>
            <person name="Clum A."/>
            <person name="Steindorff A."/>
            <person name="Ohm R."/>
            <person name="Martin F."/>
            <person name="Silar P."/>
            <person name="Natvig D."/>
            <person name="Lalanne C."/>
            <person name="Gautier V."/>
            <person name="Ament-Velasquez S.L."/>
            <person name="Kruys A."/>
            <person name="Hutchinson M.I."/>
            <person name="Powell A.J."/>
            <person name="Barry K."/>
            <person name="Miller A.N."/>
            <person name="Grigoriev I.V."/>
            <person name="Debuchy R."/>
            <person name="Gladieux P."/>
            <person name="Thoren M.H."/>
            <person name="Johannesson H."/>
        </authorList>
    </citation>
    <scope>NUCLEOTIDE SEQUENCE</scope>
    <source>
        <strain evidence="8">CBS 955.72</strain>
    </source>
</reference>
<gene>
    <name evidence="8" type="ORF">B0T25DRAFT_611453</name>
</gene>
<feature type="transmembrane region" description="Helical" evidence="6">
    <location>
        <begin position="170"/>
        <end position="190"/>
    </location>
</feature>
<feature type="transmembrane region" description="Helical" evidence="6">
    <location>
        <begin position="43"/>
        <end position="68"/>
    </location>
</feature>
<feature type="transmembrane region" description="Helical" evidence="6">
    <location>
        <begin position="278"/>
        <end position="300"/>
    </location>
</feature>
<dbReference type="InterPro" id="IPR011701">
    <property type="entry name" value="MFS"/>
</dbReference>
<feature type="transmembrane region" description="Helical" evidence="6">
    <location>
        <begin position="88"/>
        <end position="107"/>
    </location>
</feature>
<evidence type="ECO:0000256" key="4">
    <source>
        <dbReference type="ARBA" id="ARBA00023136"/>
    </source>
</evidence>
<reference evidence="8" key="1">
    <citation type="journal article" date="2023" name="Mol. Phylogenet. Evol.">
        <title>Genome-scale phylogeny and comparative genomics of the fungal order Sordariales.</title>
        <authorList>
            <person name="Hensen N."/>
            <person name="Bonometti L."/>
            <person name="Westerberg I."/>
            <person name="Brannstrom I.O."/>
            <person name="Guillou S."/>
            <person name="Cros-Aarteil S."/>
            <person name="Calhoun S."/>
            <person name="Haridas S."/>
            <person name="Kuo A."/>
            <person name="Mondo S."/>
            <person name="Pangilinan J."/>
            <person name="Riley R."/>
            <person name="LaButti K."/>
            <person name="Andreopoulos B."/>
            <person name="Lipzen A."/>
            <person name="Chen C."/>
            <person name="Yan M."/>
            <person name="Daum C."/>
            <person name="Ng V."/>
            <person name="Clum A."/>
            <person name="Steindorff A."/>
            <person name="Ohm R.A."/>
            <person name="Martin F."/>
            <person name="Silar P."/>
            <person name="Natvig D.O."/>
            <person name="Lalanne C."/>
            <person name="Gautier V."/>
            <person name="Ament-Velasquez S.L."/>
            <person name="Kruys A."/>
            <person name="Hutchinson M.I."/>
            <person name="Powell A.J."/>
            <person name="Barry K."/>
            <person name="Miller A.N."/>
            <person name="Grigoriev I.V."/>
            <person name="Debuchy R."/>
            <person name="Gladieux P."/>
            <person name="Hiltunen Thoren M."/>
            <person name="Johannesson H."/>
        </authorList>
    </citation>
    <scope>NUCLEOTIDE SEQUENCE</scope>
    <source>
        <strain evidence="8">CBS 955.72</strain>
    </source>
</reference>
<feature type="transmembrane region" description="Helical" evidence="6">
    <location>
        <begin position="202"/>
        <end position="221"/>
    </location>
</feature>
<dbReference type="Gene3D" id="1.20.1720.10">
    <property type="entry name" value="Multidrug resistance protein D"/>
    <property type="match status" value="1"/>
</dbReference>
<dbReference type="GO" id="GO:0022857">
    <property type="term" value="F:transmembrane transporter activity"/>
    <property type="evidence" value="ECO:0007669"/>
    <property type="project" value="InterPro"/>
</dbReference>
<evidence type="ECO:0000259" key="7">
    <source>
        <dbReference type="PROSITE" id="PS50850"/>
    </source>
</evidence>
<feature type="compositionally biased region" description="Low complexity" evidence="5">
    <location>
        <begin position="15"/>
        <end position="28"/>
    </location>
</feature>
<feature type="transmembrane region" description="Helical" evidence="6">
    <location>
        <begin position="114"/>
        <end position="139"/>
    </location>
</feature>
<proteinExistence type="predicted"/>
<feature type="region of interest" description="Disordered" evidence="5">
    <location>
        <begin position="1"/>
        <end position="32"/>
    </location>
</feature>
<feature type="domain" description="Major facilitator superfamily (MFS) profile" evidence="7">
    <location>
        <begin position="46"/>
        <end position="526"/>
    </location>
</feature>
<dbReference type="AlphaFoldDB" id="A0AAJ0HGA0"/>
<sequence>MATQTVTELQTLSKPAPTTTSHPAAAPHADTESASPLLPKARALFVIAQVSGLLFFSSFCNGIVVVALPAMQSTLSLPEGLLVWPTSSYYLTAGSCLLLAGSVADVAGAKRVGVVGAFLSAVFALACGVAATGSQIIAFRALQGVANSMIVPSSVAIISNCIEEGRPRNMSIACMGFSQPLGFSFGLVLAGAFTDTVGWRPAFYLAAAASMGLFFLGIWVLPKDKELRAMEAETGRGVWMRIVKEVDWVGVLLASTGLAMLSYVLASLSADTKDIQKVASIVLLIIAGFSIPSFVGWMHYQVKNNRTALVPNSLWRSHVFTSACIMVLLTNALINCMELYSSLFFQQVQGTSAMGASLRVLPCLVAGVITNILTGIFVNRMPIMWTVLVTAVLSTVAPLLMAMVRIDQPYWQNAFVAQMLTPISGDLLFTVGLLIISDVYPKHMQALGGAVFNTCAQLGAAIGLSVTQVVAASVTSESAFVDKTSPDALMEGSRVAFWVMFGWMVLVCGVCVVGLRRVGVVGVKKD</sequence>
<evidence type="ECO:0000256" key="3">
    <source>
        <dbReference type="ARBA" id="ARBA00022989"/>
    </source>
</evidence>
<keyword evidence="2 6" id="KW-0812">Transmembrane</keyword>
<evidence type="ECO:0000313" key="8">
    <source>
        <dbReference type="EMBL" id="KAK3350252.1"/>
    </source>
</evidence>
<dbReference type="Gene3D" id="1.20.1250.20">
    <property type="entry name" value="MFS general substrate transporter like domains"/>
    <property type="match status" value="1"/>
</dbReference>
<comment type="subcellular location">
    <subcellularLocation>
        <location evidence="1">Membrane</location>
        <topology evidence="1">Multi-pass membrane protein</topology>
    </subcellularLocation>
</comment>
<dbReference type="InterPro" id="IPR020846">
    <property type="entry name" value="MFS_dom"/>
</dbReference>
<feature type="transmembrane region" description="Helical" evidence="6">
    <location>
        <begin position="495"/>
        <end position="515"/>
    </location>
</feature>
<dbReference type="PANTHER" id="PTHR42718">
    <property type="entry name" value="MAJOR FACILITATOR SUPERFAMILY MULTIDRUG TRANSPORTER MFSC"/>
    <property type="match status" value="1"/>
</dbReference>
<evidence type="ECO:0000256" key="6">
    <source>
        <dbReference type="SAM" id="Phobius"/>
    </source>
</evidence>
<feature type="compositionally biased region" description="Polar residues" evidence="5">
    <location>
        <begin position="1"/>
        <end position="13"/>
    </location>
</feature>
<evidence type="ECO:0000313" key="9">
    <source>
        <dbReference type="Proteomes" id="UP001275084"/>
    </source>
</evidence>
<evidence type="ECO:0000256" key="2">
    <source>
        <dbReference type="ARBA" id="ARBA00022692"/>
    </source>
</evidence>
<dbReference type="InterPro" id="IPR036259">
    <property type="entry name" value="MFS_trans_sf"/>
</dbReference>
<keyword evidence="4 6" id="KW-0472">Membrane</keyword>
<dbReference type="PANTHER" id="PTHR42718:SF27">
    <property type="entry name" value="TRANSPORTER, PUTATIVE-RELATED"/>
    <property type="match status" value="1"/>
</dbReference>
<dbReference type="Pfam" id="PF07690">
    <property type="entry name" value="MFS_1"/>
    <property type="match status" value="1"/>
</dbReference>
<keyword evidence="9" id="KW-1185">Reference proteome</keyword>
<name>A0AAJ0HGA0_9PEZI</name>
<dbReference type="Proteomes" id="UP001275084">
    <property type="component" value="Unassembled WGS sequence"/>
</dbReference>
<feature type="transmembrane region" description="Helical" evidence="6">
    <location>
        <begin position="415"/>
        <end position="436"/>
    </location>
</feature>
<evidence type="ECO:0000256" key="1">
    <source>
        <dbReference type="ARBA" id="ARBA00004141"/>
    </source>
</evidence>
<evidence type="ECO:0000256" key="5">
    <source>
        <dbReference type="SAM" id="MobiDB-lite"/>
    </source>
</evidence>
<dbReference type="EMBL" id="JAUIQD010000005">
    <property type="protein sequence ID" value="KAK3350252.1"/>
    <property type="molecule type" value="Genomic_DNA"/>
</dbReference>
<comment type="caution">
    <text evidence="8">The sequence shown here is derived from an EMBL/GenBank/DDBJ whole genome shotgun (WGS) entry which is preliminary data.</text>
</comment>
<dbReference type="GO" id="GO:0016020">
    <property type="term" value="C:membrane"/>
    <property type="evidence" value="ECO:0007669"/>
    <property type="project" value="UniProtKB-SubCell"/>
</dbReference>
<organism evidence="8 9">
    <name type="scientific">Lasiosphaeria hispida</name>
    <dbReference type="NCBI Taxonomy" id="260671"/>
    <lineage>
        <taxon>Eukaryota</taxon>
        <taxon>Fungi</taxon>
        <taxon>Dikarya</taxon>
        <taxon>Ascomycota</taxon>
        <taxon>Pezizomycotina</taxon>
        <taxon>Sordariomycetes</taxon>
        <taxon>Sordariomycetidae</taxon>
        <taxon>Sordariales</taxon>
        <taxon>Lasiosphaeriaceae</taxon>
        <taxon>Lasiosphaeria</taxon>
    </lineage>
</organism>
<dbReference type="PROSITE" id="PS50850">
    <property type="entry name" value="MFS"/>
    <property type="match status" value="1"/>
</dbReference>
<feature type="transmembrane region" description="Helical" evidence="6">
    <location>
        <begin position="320"/>
        <end position="345"/>
    </location>
</feature>
<keyword evidence="3 6" id="KW-1133">Transmembrane helix</keyword>
<feature type="transmembrane region" description="Helical" evidence="6">
    <location>
        <begin position="248"/>
        <end position="266"/>
    </location>
</feature>
<protein>
    <submittedName>
        <fullName evidence="8">Major facilitator superfamily domain-containing protein</fullName>
    </submittedName>
</protein>
<feature type="transmembrane region" description="Helical" evidence="6">
    <location>
        <begin position="357"/>
        <end position="377"/>
    </location>
</feature>